<dbReference type="EMBL" id="OMOR01000001">
    <property type="protein sequence ID" value="SPH20838.1"/>
    <property type="molecule type" value="Genomic_DNA"/>
</dbReference>
<comment type="subcellular location">
    <subcellularLocation>
        <location evidence="1">Secreted</location>
    </subcellularLocation>
</comment>
<gene>
    <name evidence="5" type="primary">aprA</name>
    <name evidence="5" type="ORF">ASD8599_01579</name>
</gene>
<evidence type="ECO:0000313" key="6">
    <source>
        <dbReference type="Proteomes" id="UP000244880"/>
    </source>
</evidence>
<dbReference type="GO" id="GO:0016787">
    <property type="term" value="F:hydrolase activity"/>
    <property type="evidence" value="ECO:0007669"/>
    <property type="project" value="UniProtKB-KW"/>
</dbReference>
<protein>
    <submittedName>
        <fullName evidence="5">Serralysin</fullName>
        <ecNumber evidence="5">3.4.24.40</ecNumber>
    </submittedName>
</protein>
<accession>A0A2R8BD22</accession>
<evidence type="ECO:0000256" key="1">
    <source>
        <dbReference type="ARBA" id="ARBA00004613"/>
    </source>
</evidence>
<dbReference type="Pfam" id="PF08548">
    <property type="entry name" value="Peptidase_M10_C"/>
    <property type="match status" value="1"/>
</dbReference>
<dbReference type="GO" id="GO:0005509">
    <property type="term" value="F:calcium ion binding"/>
    <property type="evidence" value="ECO:0007669"/>
    <property type="project" value="InterPro"/>
</dbReference>
<dbReference type="Gene3D" id="2.150.10.10">
    <property type="entry name" value="Serralysin-like metalloprotease, C-terminal"/>
    <property type="match status" value="1"/>
</dbReference>
<evidence type="ECO:0000313" key="5">
    <source>
        <dbReference type="EMBL" id="SPH20838.1"/>
    </source>
</evidence>
<dbReference type="InterPro" id="IPR011049">
    <property type="entry name" value="Serralysin-like_metalloprot_C"/>
</dbReference>
<feature type="domain" description="Peptidase M10 serralysin C-terminal" evidence="4">
    <location>
        <begin position="5"/>
        <end position="101"/>
    </location>
</feature>
<keyword evidence="6" id="KW-1185">Reference proteome</keyword>
<dbReference type="GO" id="GO:0005615">
    <property type="term" value="C:extracellular space"/>
    <property type="evidence" value="ECO:0007669"/>
    <property type="project" value="InterPro"/>
</dbReference>
<dbReference type="SUPFAM" id="SSF51120">
    <property type="entry name" value="beta-Roll"/>
    <property type="match status" value="1"/>
</dbReference>
<dbReference type="AlphaFoldDB" id="A0A2R8BD22"/>
<dbReference type="Proteomes" id="UP000244880">
    <property type="component" value="Unassembled WGS sequence"/>
</dbReference>
<organism evidence="5 6">
    <name type="scientific">Ascidiaceihabitans donghaensis</name>
    <dbReference type="NCBI Taxonomy" id="1510460"/>
    <lineage>
        <taxon>Bacteria</taxon>
        <taxon>Pseudomonadati</taxon>
        <taxon>Pseudomonadota</taxon>
        <taxon>Alphaproteobacteria</taxon>
        <taxon>Rhodobacterales</taxon>
        <taxon>Paracoccaceae</taxon>
        <taxon>Ascidiaceihabitans</taxon>
    </lineage>
</organism>
<dbReference type="EC" id="3.4.24.40" evidence="5"/>
<keyword evidence="2" id="KW-0964">Secreted</keyword>
<evidence type="ECO:0000256" key="2">
    <source>
        <dbReference type="ARBA" id="ARBA00022525"/>
    </source>
</evidence>
<evidence type="ECO:0000256" key="3">
    <source>
        <dbReference type="ARBA" id="ARBA00022737"/>
    </source>
</evidence>
<sequence length="102" mass="11157">MLCGNSGADTFIYEAVIVSTLAEAHRIRDFESNIDKIDMSALESFTFIGSNAFSGKNTGAKVRCQTTFPGLRFEMDVDGNDTVDMRVNMNGASTMTPDDFIL</sequence>
<keyword evidence="5" id="KW-0378">Hydrolase</keyword>
<keyword evidence="3" id="KW-0677">Repeat</keyword>
<dbReference type="InterPro" id="IPR013858">
    <property type="entry name" value="Peptidase_M10B_C"/>
</dbReference>
<proteinExistence type="predicted"/>
<evidence type="ECO:0000259" key="4">
    <source>
        <dbReference type="Pfam" id="PF08548"/>
    </source>
</evidence>
<name>A0A2R8BD22_9RHOB</name>
<reference evidence="5 6" key="1">
    <citation type="submission" date="2018-03" db="EMBL/GenBank/DDBJ databases">
        <authorList>
            <person name="Keele B.F."/>
        </authorList>
    </citation>
    <scope>NUCLEOTIDE SEQUENCE [LARGE SCALE GENOMIC DNA]</scope>
    <source>
        <strain evidence="5 6">CECT 8599</strain>
    </source>
</reference>